<dbReference type="AlphaFoldDB" id="A0AAJ7JAT9"/>
<reference evidence="2" key="1">
    <citation type="submission" date="2025-08" db="UniProtKB">
        <authorList>
            <consortium name="RefSeq"/>
        </authorList>
    </citation>
    <scope>IDENTIFICATION</scope>
    <source>
        <tissue evidence="2">Whole body</tissue>
    </source>
</reference>
<sequence length="160" mass="18424">MQRFKDENKMTLNCESNVEAQKFTLNGEIQHQDTNNLFHVTYTCPMGKIEILSKIQKLGDKEFKGEWKVDTPKGFAVADAHVDIESIDNFIINVNFDSDKIQHRKIHAEIANKPTAKAGKRVLVTVTSDGQNIVTGRYYYLINYKLTELRFLERNQSTKV</sequence>
<gene>
    <name evidence="2" type="primary">LOC108630072</name>
</gene>
<keyword evidence="1" id="KW-1185">Reference proteome</keyword>
<dbReference type="KEGG" id="ccal:108630072"/>
<proteinExistence type="predicted"/>
<name>A0AAJ7JAT9_9HYME</name>
<organism evidence="1 2">
    <name type="scientific">Ceratina calcarata</name>
    <dbReference type="NCBI Taxonomy" id="156304"/>
    <lineage>
        <taxon>Eukaryota</taxon>
        <taxon>Metazoa</taxon>
        <taxon>Ecdysozoa</taxon>
        <taxon>Arthropoda</taxon>
        <taxon>Hexapoda</taxon>
        <taxon>Insecta</taxon>
        <taxon>Pterygota</taxon>
        <taxon>Neoptera</taxon>
        <taxon>Endopterygota</taxon>
        <taxon>Hymenoptera</taxon>
        <taxon>Apocrita</taxon>
        <taxon>Aculeata</taxon>
        <taxon>Apoidea</taxon>
        <taxon>Anthophila</taxon>
        <taxon>Apidae</taxon>
        <taxon>Ceratina</taxon>
        <taxon>Zadontomerus</taxon>
    </lineage>
</organism>
<dbReference type="RefSeq" id="XP_017888623.2">
    <property type="nucleotide sequence ID" value="XM_018033134.2"/>
</dbReference>
<evidence type="ECO:0000313" key="1">
    <source>
        <dbReference type="Proteomes" id="UP000694925"/>
    </source>
</evidence>
<protein>
    <submittedName>
        <fullName evidence="2">Uncharacterized protein LOC108630072</fullName>
    </submittedName>
</protein>
<accession>A0AAJ7JAT9</accession>
<dbReference type="Proteomes" id="UP000694925">
    <property type="component" value="Unplaced"/>
</dbReference>
<evidence type="ECO:0000313" key="2">
    <source>
        <dbReference type="RefSeq" id="XP_017888623.2"/>
    </source>
</evidence>
<dbReference type="GeneID" id="108630072"/>